<feature type="non-terminal residue" evidence="10">
    <location>
        <position position="597"/>
    </location>
</feature>
<comment type="subcellular location">
    <subcellularLocation>
        <location evidence="1">Nucleus</location>
    </subcellularLocation>
</comment>
<dbReference type="AlphaFoldDB" id="A0A3N4I5D8"/>
<dbReference type="GO" id="GO:0000981">
    <property type="term" value="F:DNA-binding transcription factor activity, RNA polymerase II-specific"/>
    <property type="evidence" value="ECO:0007669"/>
    <property type="project" value="InterPro"/>
</dbReference>
<organism evidence="10 11">
    <name type="scientific">Ascobolus immersus RN42</name>
    <dbReference type="NCBI Taxonomy" id="1160509"/>
    <lineage>
        <taxon>Eukaryota</taxon>
        <taxon>Fungi</taxon>
        <taxon>Dikarya</taxon>
        <taxon>Ascomycota</taxon>
        <taxon>Pezizomycotina</taxon>
        <taxon>Pezizomycetes</taxon>
        <taxon>Pezizales</taxon>
        <taxon>Ascobolaceae</taxon>
        <taxon>Ascobolus</taxon>
    </lineage>
</organism>
<evidence type="ECO:0000256" key="6">
    <source>
        <dbReference type="ARBA" id="ARBA00023163"/>
    </source>
</evidence>
<gene>
    <name evidence="10" type="ORF">BJ508DRAFT_213158</name>
</gene>
<dbReference type="GO" id="GO:0043565">
    <property type="term" value="F:sequence-specific DNA binding"/>
    <property type="evidence" value="ECO:0007669"/>
    <property type="project" value="TreeGrafter"/>
</dbReference>
<keyword evidence="5" id="KW-0238">DNA-binding</keyword>
<dbReference type="PANTHER" id="PTHR47782">
    <property type="entry name" value="ZN(II)2CYS6 TRANSCRIPTION FACTOR (EUROFUNG)-RELATED"/>
    <property type="match status" value="1"/>
</dbReference>
<dbReference type="InterPro" id="IPR036864">
    <property type="entry name" value="Zn2-C6_fun-type_DNA-bd_sf"/>
</dbReference>
<proteinExistence type="predicted"/>
<evidence type="ECO:0000256" key="5">
    <source>
        <dbReference type="ARBA" id="ARBA00023125"/>
    </source>
</evidence>
<dbReference type="OrthoDB" id="5416384at2759"/>
<keyword evidence="3" id="KW-0862">Zinc</keyword>
<dbReference type="SMART" id="SM00906">
    <property type="entry name" value="Fungal_trans"/>
    <property type="match status" value="1"/>
</dbReference>
<evidence type="ECO:0000256" key="4">
    <source>
        <dbReference type="ARBA" id="ARBA00023015"/>
    </source>
</evidence>
<dbReference type="InterPro" id="IPR052202">
    <property type="entry name" value="Yeast_MetPath_Reg"/>
</dbReference>
<keyword evidence="6" id="KW-0804">Transcription</keyword>
<feature type="domain" description="Zn(2)-C6 fungal-type" evidence="9">
    <location>
        <begin position="40"/>
        <end position="70"/>
    </location>
</feature>
<evidence type="ECO:0000256" key="2">
    <source>
        <dbReference type="ARBA" id="ARBA00022723"/>
    </source>
</evidence>
<dbReference type="Gene3D" id="4.10.240.10">
    <property type="entry name" value="Zn(2)-C6 fungal-type DNA-binding domain"/>
    <property type="match status" value="1"/>
</dbReference>
<protein>
    <recommendedName>
        <fullName evidence="9">Zn(2)-C6 fungal-type domain-containing protein</fullName>
    </recommendedName>
</protein>
<dbReference type="PANTHER" id="PTHR47782:SF8">
    <property type="entry name" value="ZN(II)2CYS6 TRANSCRIPTION FACTOR (EUROFUNG)"/>
    <property type="match status" value="1"/>
</dbReference>
<keyword evidence="8" id="KW-1133">Transmembrane helix</keyword>
<reference evidence="10 11" key="1">
    <citation type="journal article" date="2018" name="Nat. Ecol. Evol.">
        <title>Pezizomycetes genomes reveal the molecular basis of ectomycorrhizal truffle lifestyle.</title>
        <authorList>
            <person name="Murat C."/>
            <person name="Payen T."/>
            <person name="Noel B."/>
            <person name="Kuo A."/>
            <person name="Morin E."/>
            <person name="Chen J."/>
            <person name="Kohler A."/>
            <person name="Krizsan K."/>
            <person name="Balestrini R."/>
            <person name="Da Silva C."/>
            <person name="Montanini B."/>
            <person name="Hainaut M."/>
            <person name="Levati E."/>
            <person name="Barry K.W."/>
            <person name="Belfiori B."/>
            <person name="Cichocki N."/>
            <person name="Clum A."/>
            <person name="Dockter R.B."/>
            <person name="Fauchery L."/>
            <person name="Guy J."/>
            <person name="Iotti M."/>
            <person name="Le Tacon F."/>
            <person name="Lindquist E.A."/>
            <person name="Lipzen A."/>
            <person name="Malagnac F."/>
            <person name="Mello A."/>
            <person name="Molinier V."/>
            <person name="Miyauchi S."/>
            <person name="Poulain J."/>
            <person name="Riccioni C."/>
            <person name="Rubini A."/>
            <person name="Sitrit Y."/>
            <person name="Splivallo R."/>
            <person name="Traeger S."/>
            <person name="Wang M."/>
            <person name="Zifcakova L."/>
            <person name="Wipf D."/>
            <person name="Zambonelli A."/>
            <person name="Paolocci F."/>
            <person name="Nowrousian M."/>
            <person name="Ottonello S."/>
            <person name="Baldrian P."/>
            <person name="Spatafora J.W."/>
            <person name="Henrissat B."/>
            <person name="Nagy L.G."/>
            <person name="Aury J.M."/>
            <person name="Wincker P."/>
            <person name="Grigoriev I.V."/>
            <person name="Bonfante P."/>
            <person name="Martin F.M."/>
        </authorList>
    </citation>
    <scope>NUCLEOTIDE SEQUENCE [LARGE SCALE GENOMIC DNA]</scope>
    <source>
        <strain evidence="10 11">RN42</strain>
    </source>
</reference>
<dbReference type="InterPro" id="IPR001138">
    <property type="entry name" value="Zn2Cys6_DnaBD"/>
</dbReference>
<accession>A0A3N4I5D8</accession>
<dbReference type="SUPFAM" id="SSF57701">
    <property type="entry name" value="Zn2/Cys6 DNA-binding domain"/>
    <property type="match status" value="1"/>
</dbReference>
<dbReference type="GO" id="GO:0008270">
    <property type="term" value="F:zinc ion binding"/>
    <property type="evidence" value="ECO:0007669"/>
    <property type="project" value="InterPro"/>
</dbReference>
<evidence type="ECO:0000313" key="11">
    <source>
        <dbReference type="Proteomes" id="UP000275078"/>
    </source>
</evidence>
<dbReference type="CDD" id="cd00067">
    <property type="entry name" value="GAL4"/>
    <property type="match status" value="1"/>
</dbReference>
<sequence length="597" mass="67962">MSIKREPEPDNFRSAVVKEEETVGSALTSAPPKLYHTLTACTRCRSRKTRCDAGLPRCGPCERSGSHCEFYDSTKGKTLPRNYVIHLQAKVRRLEEEIARRQALLSEIEDPDCDELVREIGMVSLGDDTDTSQKAEPRFVGTSSGINMTRLILDFTKKNIEPEAIREIVEGHRISAKEEPESSQQQAQPSYTSGVQPAFYFPSREMTDKLIDTFMEQAQILLPILHEPTFRQYVDDIYNGDRDPVKLFQLRMVLATALQRYGPESVAHAEQYYLAAYAQIEEIMEPKDLLTLQCVALLCQYSIQTPTKIAVYHILGIAVRLCIQLGFSQEKTILLGDPPPDPLTEDLRRRLFWTIASFEYGVSHILGRPSGFATVDAYIDVKFYQPVQDKYITREGVVEGAPPCPLKLISMHFFRLRRLQAQIRQTLYQNPRPSPRDDRDPWFQEMKAKVEKWMSDAPGGRKAGITRDWFMHRYNNLIIFMYRPSPQIPKPSLDATLKCFDAAVKNIYLEKKMFEAGTSSSFVFAYQITIALMAILWGITCEKIRELHSKEVVKNHIDTALAILKVLALKWPGTAASVDIIGQLSKAAFKSYDADER</sequence>
<dbReference type="GO" id="GO:0045944">
    <property type="term" value="P:positive regulation of transcription by RNA polymerase II"/>
    <property type="evidence" value="ECO:0007669"/>
    <property type="project" value="TreeGrafter"/>
</dbReference>
<dbReference type="Pfam" id="PF04082">
    <property type="entry name" value="Fungal_trans"/>
    <property type="match status" value="1"/>
</dbReference>
<evidence type="ECO:0000256" key="1">
    <source>
        <dbReference type="ARBA" id="ARBA00004123"/>
    </source>
</evidence>
<dbReference type="PROSITE" id="PS00463">
    <property type="entry name" value="ZN2_CY6_FUNGAL_1"/>
    <property type="match status" value="1"/>
</dbReference>
<evidence type="ECO:0000256" key="7">
    <source>
        <dbReference type="ARBA" id="ARBA00023242"/>
    </source>
</evidence>
<dbReference type="InterPro" id="IPR007219">
    <property type="entry name" value="XnlR_reg_dom"/>
</dbReference>
<keyword evidence="8" id="KW-0812">Transmembrane</keyword>
<dbReference type="Pfam" id="PF00172">
    <property type="entry name" value="Zn_clus"/>
    <property type="match status" value="1"/>
</dbReference>
<evidence type="ECO:0000256" key="8">
    <source>
        <dbReference type="SAM" id="Phobius"/>
    </source>
</evidence>
<dbReference type="CDD" id="cd12148">
    <property type="entry name" value="fungal_TF_MHR"/>
    <property type="match status" value="1"/>
</dbReference>
<feature type="transmembrane region" description="Helical" evidence="8">
    <location>
        <begin position="522"/>
        <end position="540"/>
    </location>
</feature>
<keyword evidence="8" id="KW-0472">Membrane</keyword>
<name>A0A3N4I5D8_ASCIM</name>
<keyword evidence="11" id="KW-1185">Reference proteome</keyword>
<dbReference type="EMBL" id="ML119732">
    <property type="protein sequence ID" value="RPA77054.1"/>
    <property type="molecule type" value="Genomic_DNA"/>
</dbReference>
<evidence type="ECO:0000256" key="3">
    <source>
        <dbReference type="ARBA" id="ARBA00022833"/>
    </source>
</evidence>
<dbReference type="STRING" id="1160509.A0A3N4I5D8"/>
<keyword evidence="7" id="KW-0539">Nucleus</keyword>
<dbReference type="PROSITE" id="PS50048">
    <property type="entry name" value="ZN2_CY6_FUNGAL_2"/>
    <property type="match status" value="1"/>
</dbReference>
<dbReference type="GO" id="GO:0006351">
    <property type="term" value="P:DNA-templated transcription"/>
    <property type="evidence" value="ECO:0007669"/>
    <property type="project" value="InterPro"/>
</dbReference>
<evidence type="ECO:0000259" key="9">
    <source>
        <dbReference type="PROSITE" id="PS50048"/>
    </source>
</evidence>
<dbReference type="SMART" id="SM00066">
    <property type="entry name" value="GAL4"/>
    <property type="match status" value="1"/>
</dbReference>
<dbReference type="GO" id="GO:0005634">
    <property type="term" value="C:nucleus"/>
    <property type="evidence" value="ECO:0007669"/>
    <property type="project" value="UniProtKB-SubCell"/>
</dbReference>
<dbReference type="Proteomes" id="UP000275078">
    <property type="component" value="Unassembled WGS sequence"/>
</dbReference>
<keyword evidence="2" id="KW-0479">Metal-binding</keyword>
<evidence type="ECO:0000313" key="10">
    <source>
        <dbReference type="EMBL" id="RPA77054.1"/>
    </source>
</evidence>
<keyword evidence="4" id="KW-0805">Transcription regulation</keyword>